<dbReference type="EC" id="1.8.1.2" evidence="4"/>
<dbReference type="SUPFAM" id="SSF52922">
    <property type="entry name" value="TK C-terminal domain-like"/>
    <property type="match status" value="1"/>
</dbReference>
<dbReference type="InterPro" id="IPR002869">
    <property type="entry name" value="Pyrv_flavodox_OxRed_cen"/>
</dbReference>
<dbReference type="Pfam" id="PF00175">
    <property type="entry name" value="NAD_binding_1"/>
    <property type="match status" value="1"/>
</dbReference>
<dbReference type="InterPro" id="IPR003097">
    <property type="entry name" value="CysJ-like_FAD-binding"/>
</dbReference>
<dbReference type="OrthoDB" id="1856718at2759"/>
<comment type="function">
    <text evidence="13">This enzyme catalyzes the 6-electron reduction of sulfite to sulfide. This is one of several activities required for the biosynthesis of L-cysteine from sulfate.</text>
</comment>
<dbReference type="EMBL" id="KV921855">
    <property type="protein sequence ID" value="ORE11710.1"/>
    <property type="molecule type" value="Genomic_DNA"/>
</dbReference>
<dbReference type="SUPFAM" id="SSF53323">
    <property type="entry name" value="Pyruvate-ferredoxin oxidoreductase, PFOR, domain III"/>
    <property type="match status" value="1"/>
</dbReference>
<evidence type="ECO:0000256" key="1">
    <source>
        <dbReference type="ARBA" id="ARBA00001917"/>
    </source>
</evidence>
<dbReference type="InterPro" id="IPR009014">
    <property type="entry name" value="Transketo_C/PFOR_II"/>
</dbReference>
<dbReference type="PANTHER" id="PTHR19384:SF109">
    <property type="entry name" value="SULFITE REDUCTASE [NADPH] FLAVOPROTEIN COMPONENT"/>
    <property type="match status" value="1"/>
</dbReference>
<keyword evidence="8" id="KW-0274">FAD</keyword>
<evidence type="ECO:0000313" key="15">
    <source>
        <dbReference type="EMBL" id="ORE11710.1"/>
    </source>
</evidence>
<evidence type="ECO:0000256" key="12">
    <source>
        <dbReference type="ARBA" id="ARBA00052219"/>
    </source>
</evidence>
<dbReference type="Pfam" id="PF01855">
    <property type="entry name" value="POR_N"/>
    <property type="match status" value="1"/>
</dbReference>
<dbReference type="GO" id="GO:0050660">
    <property type="term" value="F:flavin adenine dinucleotide binding"/>
    <property type="evidence" value="ECO:0007669"/>
    <property type="project" value="TreeGrafter"/>
</dbReference>
<name>A0A1X0RI72_RHIZD</name>
<dbReference type="Gene3D" id="3.40.50.920">
    <property type="match status" value="1"/>
</dbReference>
<dbReference type="Gene3D" id="1.20.990.10">
    <property type="entry name" value="NADPH-cytochrome p450 Reductase, Chain A, domain 3"/>
    <property type="match status" value="1"/>
</dbReference>
<evidence type="ECO:0000256" key="4">
    <source>
        <dbReference type="ARBA" id="ARBA00012604"/>
    </source>
</evidence>
<keyword evidence="7" id="KW-0288">FMN</keyword>
<evidence type="ECO:0000256" key="6">
    <source>
        <dbReference type="ARBA" id="ARBA00022630"/>
    </source>
</evidence>
<dbReference type="InterPro" id="IPR001433">
    <property type="entry name" value="OxRdtase_FAD/NAD-bd"/>
</dbReference>
<dbReference type="InterPro" id="IPR002880">
    <property type="entry name" value="Pyrv_Fd/Flavodoxin_OxRdtase_N"/>
</dbReference>
<keyword evidence="6" id="KW-0285">Flavoprotein</keyword>
<evidence type="ECO:0000256" key="9">
    <source>
        <dbReference type="ARBA" id="ARBA00022857"/>
    </source>
</evidence>
<dbReference type="GO" id="GO:0010181">
    <property type="term" value="F:FMN binding"/>
    <property type="evidence" value="ECO:0007669"/>
    <property type="project" value="TreeGrafter"/>
</dbReference>
<dbReference type="PROSITE" id="PS51384">
    <property type="entry name" value="FAD_FR"/>
    <property type="match status" value="1"/>
</dbReference>
<dbReference type="SUPFAM" id="SSF52518">
    <property type="entry name" value="Thiamin diphosphate-binding fold (THDP-binding)"/>
    <property type="match status" value="1"/>
</dbReference>
<proteinExistence type="predicted"/>
<keyword evidence="5" id="KW-0813">Transport</keyword>
<evidence type="ECO:0000256" key="11">
    <source>
        <dbReference type="ARBA" id="ARBA00023002"/>
    </source>
</evidence>
<dbReference type="AlphaFoldDB" id="A0A1X0RI72"/>
<accession>A0A1X0RI72</accession>
<evidence type="ECO:0000256" key="7">
    <source>
        <dbReference type="ARBA" id="ARBA00022643"/>
    </source>
</evidence>
<comment type="cofactor">
    <cofactor evidence="2">
        <name>FAD</name>
        <dbReference type="ChEBI" id="CHEBI:57692"/>
    </cofactor>
</comment>
<feature type="domain" description="FAD-binding FR-type" evidence="14">
    <location>
        <begin position="703"/>
        <end position="932"/>
    </location>
</feature>
<evidence type="ECO:0000256" key="5">
    <source>
        <dbReference type="ARBA" id="ARBA00022448"/>
    </source>
</evidence>
<dbReference type="GO" id="GO:0004783">
    <property type="term" value="F:sulfite reductase (NADPH) activity"/>
    <property type="evidence" value="ECO:0007669"/>
    <property type="project" value="UniProtKB-EC"/>
</dbReference>
<evidence type="ECO:0000256" key="2">
    <source>
        <dbReference type="ARBA" id="ARBA00001974"/>
    </source>
</evidence>
<dbReference type="Pfam" id="PF00667">
    <property type="entry name" value="FAD_binding_1"/>
    <property type="match status" value="1"/>
</dbReference>
<dbReference type="FunFam" id="1.20.990.10:FF:000010">
    <property type="entry name" value="Sulfite reductase [NADPH] flavoprotein component"/>
    <property type="match status" value="1"/>
</dbReference>
<dbReference type="Gene3D" id="3.40.920.10">
    <property type="entry name" value="Pyruvate-ferredoxin oxidoreductase, PFOR, domain III"/>
    <property type="match status" value="1"/>
</dbReference>
<dbReference type="PRINTS" id="PR00371">
    <property type="entry name" value="FPNCR"/>
</dbReference>
<dbReference type="InterPro" id="IPR017927">
    <property type="entry name" value="FAD-bd_FR_type"/>
</dbReference>
<dbReference type="CDD" id="cd07034">
    <property type="entry name" value="TPP_PYR_PFOR_IOR-alpha_like"/>
    <property type="match status" value="1"/>
</dbReference>
<comment type="cofactor">
    <cofactor evidence="1">
        <name>FMN</name>
        <dbReference type="ChEBI" id="CHEBI:58210"/>
    </cofactor>
</comment>
<dbReference type="SUPFAM" id="SSF52343">
    <property type="entry name" value="Ferredoxin reductase-like, C-terminal NADP-linked domain"/>
    <property type="match status" value="1"/>
</dbReference>
<evidence type="ECO:0000256" key="13">
    <source>
        <dbReference type="ARBA" id="ARBA00059320"/>
    </source>
</evidence>
<dbReference type="Proteomes" id="UP000242414">
    <property type="component" value="Unassembled WGS sequence"/>
</dbReference>
<dbReference type="Gene3D" id="2.40.30.10">
    <property type="entry name" value="Translation factors"/>
    <property type="match status" value="1"/>
</dbReference>
<keyword evidence="11" id="KW-0560">Oxidoreductase</keyword>
<evidence type="ECO:0000256" key="8">
    <source>
        <dbReference type="ARBA" id="ARBA00022827"/>
    </source>
</evidence>
<dbReference type="SUPFAM" id="SSF63380">
    <property type="entry name" value="Riboflavin synthase domain-like"/>
    <property type="match status" value="1"/>
</dbReference>
<reference evidence="15" key="1">
    <citation type="journal article" date="2016" name="Proc. Natl. Acad. Sci. U.S.A.">
        <title>Lipid metabolic changes in an early divergent fungus govern the establishment of a mutualistic symbiosis with endobacteria.</title>
        <authorList>
            <person name="Lastovetsky O.A."/>
            <person name="Gaspar M.L."/>
            <person name="Mondo S.J."/>
            <person name="LaButti K.M."/>
            <person name="Sandor L."/>
            <person name="Grigoriev I.V."/>
            <person name="Henry S.A."/>
            <person name="Pawlowska T.E."/>
        </authorList>
    </citation>
    <scope>NUCLEOTIDE SEQUENCE [LARGE SCALE GENOMIC DNA]</scope>
    <source>
        <strain evidence="15">ATCC 52814</strain>
    </source>
</reference>
<dbReference type="GO" id="GO:0005829">
    <property type="term" value="C:cytosol"/>
    <property type="evidence" value="ECO:0007669"/>
    <property type="project" value="TreeGrafter"/>
</dbReference>
<comment type="catalytic activity">
    <reaction evidence="12">
        <text>hydrogen sulfide + 3 NADP(+) + 3 H2O = sulfite + 3 NADPH + 4 H(+)</text>
        <dbReference type="Rhea" id="RHEA:13801"/>
        <dbReference type="ChEBI" id="CHEBI:15377"/>
        <dbReference type="ChEBI" id="CHEBI:15378"/>
        <dbReference type="ChEBI" id="CHEBI:17359"/>
        <dbReference type="ChEBI" id="CHEBI:29919"/>
        <dbReference type="ChEBI" id="CHEBI:57783"/>
        <dbReference type="ChEBI" id="CHEBI:58349"/>
        <dbReference type="EC" id="1.8.1.2"/>
    </reaction>
</comment>
<dbReference type="InterPro" id="IPR029061">
    <property type="entry name" value="THDP-binding"/>
</dbReference>
<dbReference type="VEuPathDB" id="FungiDB:BCV72DRAFT_219420"/>
<dbReference type="Gene3D" id="3.40.50.970">
    <property type="match status" value="1"/>
</dbReference>
<gene>
    <name evidence="15" type="ORF">BCV72DRAFT_219420</name>
</gene>
<organism evidence="15">
    <name type="scientific">Rhizopus microsporus var. microsporus</name>
    <dbReference type="NCBI Taxonomy" id="86635"/>
    <lineage>
        <taxon>Eukaryota</taxon>
        <taxon>Fungi</taxon>
        <taxon>Fungi incertae sedis</taxon>
        <taxon>Mucoromycota</taxon>
        <taxon>Mucoromycotina</taxon>
        <taxon>Mucoromycetes</taxon>
        <taxon>Mucorales</taxon>
        <taxon>Mucorineae</taxon>
        <taxon>Rhizopodaceae</taxon>
        <taxon>Rhizopus</taxon>
    </lineage>
</organism>
<sequence>MLASVALVASLVKSKAVPTNSPHQKVDLSPDLVKAVTAELIKESSDSSSTAESQSTIVDEDQAILLESRVKDALEYIFSTQNARLINANHAIGYVAYGLSDLIFLYPGLTGNDYLGHELKEYGQVRNAQNELVKLVQMDTRFGALQAVQGALAQDPTKRLTVLTSSNALLSMVPNLHALAAQHQPIVFHVAAQSVDQDLVVSPNVDAVLASARNTGAILLSSSSAQEAHDMAIAAHQIAYSARLPVIHFFNGVSASKQIEKVNLTSYTHLAQLEAIKDIQDPYQVAKKALGQYKPFEYVGASDADTVLVTLRASASDSLQHAVGSSLAKVGLLNVRLFRPWSESDLIHALPKTARRLVILEEGAGLYAFNGPLYQDVAASIRFGPLAHDQRPRLVSAQAATFDHLQAAHMVPLVKAAEHETFINLAAEPYVQSDEDIILDGAWSAVFWDLEQDGSVPAAAAHLSSHGHVKARTTRDGYHVGGPVVHTHVQAGPASKHQYVAIHNVSLVKEYDTLANAAKNPTVVLHGPWKHGDELEPVLTNEFKLKLTELNAKLYTIDAARIAQDLGLSVKSTHLVWEAVYLILHQKAKNPVEQLTRVYKEPGEKKVALVALLNDLVNAVTNELAAVELLPPWTILEINDTVLPSVPLNRLVVESVEQQDLSGGEEEQEGEGAESGKWHKAAWQLMFNEAYKTEQAIRPDLHEKTYVIKVMVNKRLTPTSYDRNVFHLEFDTTGSNLRYELGDALGVHGHNDYQDVQAFLDWYGLDGNDVISIKHPESGNQESRTIFQLFAQTLDIFGRPSKKFYESLASFATDPAEREQLLYLVSPEGKEDFKQRVDDTTTYEDLLREFSSAKPSVEDLVRLVAPIKPRHYSIASSQKMYNNAVHLLVVAVDWETKNGKKRYGQCTRYLSNLAVGDQVTVSIKPSVMKLPPLDSQPVIMAGLGTGMAPFRAFIQERYLAKAAGKKIGPVVLYFGSRHRSMEYLYGEELEAYHADGTLSHMGLAFSRDQKEKIYIQHKMKEDANMLADYLLNQQGHFYLCGPTWPVPDVKDAVVHGLVKFGGVDAAKASALIEEWKEKETYILEVY</sequence>
<dbReference type="CDD" id="cd06207">
    <property type="entry name" value="CyPoR_like"/>
    <property type="match status" value="1"/>
</dbReference>
<dbReference type="InterPro" id="IPR023173">
    <property type="entry name" value="NADPH_Cyt_P450_Rdtase_alpha"/>
</dbReference>
<keyword evidence="9" id="KW-0521">NADP</keyword>
<dbReference type="InterPro" id="IPR039261">
    <property type="entry name" value="FNR_nucleotide-bd"/>
</dbReference>
<dbReference type="InterPro" id="IPR001709">
    <property type="entry name" value="Flavoprot_Pyr_Nucl_cyt_Rdtase"/>
</dbReference>
<evidence type="ECO:0000256" key="3">
    <source>
        <dbReference type="ARBA" id="ARBA00004774"/>
    </source>
</evidence>
<comment type="pathway">
    <text evidence="3">Sulfur metabolism; hydrogen sulfide biosynthesis; hydrogen sulfide from sulfite (NADPH route): step 1/1.</text>
</comment>
<dbReference type="InterPro" id="IPR017938">
    <property type="entry name" value="Riboflavin_synthase-like_b-brl"/>
</dbReference>
<evidence type="ECO:0000259" key="14">
    <source>
        <dbReference type="PROSITE" id="PS51384"/>
    </source>
</evidence>
<evidence type="ECO:0000256" key="10">
    <source>
        <dbReference type="ARBA" id="ARBA00022982"/>
    </source>
</evidence>
<dbReference type="PANTHER" id="PTHR19384">
    <property type="entry name" value="NITRIC OXIDE SYNTHASE-RELATED"/>
    <property type="match status" value="1"/>
</dbReference>
<protein>
    <recommendedName>
        <fullName evidence="4">assimilatory sulfite reductase (NADPH)</fullName>
        <ecNumber evidence="4">1.8.1.2</ecNumber>
    </recommendedName>
</protein>
<dbReference type="Gene3D" id="3.40.50.80">
    <property type="entry name" value="Nucleotide-binding domain of ferredoxin-NADP reductase (FNR) module"/>
    <property type="match status" value="1"/>
</dbReference>
<keyword evidence="10" id="KW-0249">Electron transport</keyword>